<protein>
    <submittedName>
        <fullName evidence="2">Uncharacterized protein</fullName>
    </submittedName>
</protein>
<dbReference type="AlphaFoldDB" id="A0A875RNT6"/>
<dbReference type="GeneID" id="62194875"/>
<feature type="compositionally biased region" description="Basic and acidic residues" evidence="1">
    <location>
        <begin position="16"/>
        <end position="29"/>
    </location>
</feature>
<accession>A0A875RNT6</accession>
<dbReference type="EMBL" id="CP064812">
    <property type="protein sequence ID" value="QPG74150.1"/>
    <property type="molecule type" value="Genomic_DNA"/>
</dbReference>
<name>A0A875RNT6_EENNA</name>
<organism evidence="2 3">
    <name type="scientific">Eeniella nana</name>
    <name type="common">Yeast</name>
    <name type="synonym">Brettanomyces nanus</name>
    <dbReference type="NCBI Taxonomy" id="13502"/>
    <lineage>
        <taxon>Eukaryota</taxon>
        <taxon>Fungi</taxon>
        <taxon>Dikarya</taxon>
        <taxon>Ascomycota</taxon>
        <taxon>Saccharomycotina</taxon>
        <taxon>Pichiomycetes</taxon>
        <taxon>Pichiales</taxon>
        <taxon>Pichiaceae</taxon>
        <taxon>Brettanomyces</taxon>
    </lineage>
</organism>
<evidence type="ECO:0000313" key="3">
    <source>
        <dbReference type="Proteomes" id="UP000662931"/>
    </source>
</evidence>
<gene>
    <name evidence="2" type="ORF">FOA43_001474</name>
</gene>
<reference evidence="2" key="1">
    <citation type="submission" date="2020-10" db="EMBL/GenBank/DDBJ databases">
        <authorList>
            <person name="Roach M.J.R."/>
        </authorList>
    </citation>
    <scope>NUCLEOTIDE SEQUENCE</scope>
    <source>
        <strain evidence="2">CBS 1945</strain>
    </source>
</reference>
<evidence type="ECO:0000313" key="2">
    <source>
        <dbReference type="EMBL" id="QPG74150.1"/>
    </source>
</evidence>
<feature type="region of interest" description="Disordered" evidence="1">
    <location>
        <begin position="373"/>
        <end position="415"/>
    </location>
</feature>
<evidence type="ECO:0000256" key="1">
    <source>
        <dbReference type="SAM" id="MobiDB-lite"/>
    </source>
</evidence>
<feature type="compositionally biased region" description="Polar residues" evidence="1">
    <location>
        <begin position="1"/>
        <end position="12"/>
    </location>
</feature>
<dbReference type="KEGG" id="bnn:FOA43_001474"/>
<dbReference type="Proteomes" id="UP000662931">
    <property type="component" value="Chromosome 1"/>
</dbReference>
<feature type="compositionally biased region" description="Acidic residues" evidence="1">
    <location>
        <begin position="378"/>
        <end position="389"/>
    </location>
</feature>
<proteinExistence type="predicted"/>
<feature type="region of interest" description="Disordered" evidence="1">
    <location>
        <begin position="1"/>
        <end position="29"/>
    </location>
</feature>
<feature type="region of interest" description="Disordered" evidence="1">
    <location>
        <begin position="277"/>
        <end position="323"/>
    </location>
</feature>
<sequence length="725" mass="83833">MAEQAPVQTDIISQEAHSEETSQKDSKEKGYWNYHFDTQEVLNNVTGWFNIAPKVQELAHEGKHVEMVEPADTGETPDSKDDDENVTLKYYKSKIPPLGSLRKFKLKRRTSYSHYVRNNFDQYRTMISPSNSLREYKVHSLIKKRETGEGTLSQKDIWPMAGKKRLNDLTHLFVPLPKGYTYDQPVKLGKAYQKYLADKAMAAGDLDEILRCNCIKSLFETYEAMTDVVLGSKLDLRKAAIDSEEDYDFDNLSALSNVSCLDDPDYQWDFTVILDPEEEPPDYEHDRTPPASPKTKKHLQMSEIKQSNSGLNEEERQKKMTTKAAAQMEVAEEVKPVEPKELLIGDIMDDVKAVTEPLSEPLDDLLRELSEEVKPAEPEELEEENEPNEPSEPSEPSEPNEPSEPSEPIRATKNNLDGVTIEDNISILSTQETFAALTPRRSSMKSENGLQNEEKLEDAQQLIERLEVVDQALNEFHVISDEMAENIRNYPAKYAKTMWFPEEYSGAIDRLRDVASKQFHGKLKEMKGYPKSDRNHDDEMLAMTMALSSYAYARVTRYHDEPSRWVDSKHKPEKESKQHLAVNFNNIPRVRFIDQSQKPKKVVGFRGKMKRLRRHLHLHKREYPTYPGKNPNHELSCPLETRYRTPKQVDEDLIHDQIHCLHSKDKRRELMQKSIDDYFTRSKGFEAEEKPGEALEPIFHKAHISHLRGWAHKLNQKVKTAMRRH</sequence>
<dbReference type="RefSeq" id="XP_038777715.1">
    <property type="nucleotide sequence ID" value="XM_038921787.1"/>
</dbReference>
<keyword evidence="3" id="KW-1185">Reference proteome</keyword>